<proteinExistence type="predicted"/>
<protein>
    <submittedName>
        <fullName evidence="1">Endosialidase</fullName>
    </submittedName>
</protein>
<sequence length="136" mass="15343">MAVIEELIRLEDNGTISFGNYLMDTKKKVLDFEVENDLYKVKTFKEITKLEKNGQLLLEAVPGATIHNFSTTDRGASFVVEALEDIQLLMELEPETDYRLVVDDVNMGDVKSSMSGKINFSVEVKNAPVNVKLERI</sequence>
<dbReference type="Proteomes" id="UP000823611">
    <property type="component" value="Unassembled WGS sequence"/>
</dbReference>
<comment type="caution">
    <text evidence="1">The sequence shown here is derived from an EMBL/GenBank/DDBJ whole genome shotgun (WGS) entry which is preliminary data.</text>
</comment>
<reference evidence="1" key="1">
    <citation type="submission" date="2020-10" db="EMBL/GenBank/DDBJ databases">
        <authorList>
            <person name="Gilroy R."/>
        </authorList>
    </citation>
    <scope>NUCLEOTIDE SEQUENCE</scope>
    <source>
        <strain evidence="1">F6-4510</strain>
    </source>
</reference>
<dbReference type="AlphaFoldDB" id="A0A9D9DXG2"/>
<evidence type="ECO:0000313" key="2">
    <source>
        <dbReference type="Proteomes" id="UP000823611"/>
    </source>
</evidence>
<gene>
    <name evidence="1" type="ORF">IAC55_01315</name>
</gene>
<evidence type="ECO:0000313" key="1">
    <source>
        <dbReference type="EMBL" id="MBO8433945.1"/>
    </source>
</evidence>
<name>A0A9D9DXG2_9FIRM</name>
<reference evidence="1" key="2">
    <citation type="journal article" date="2021" name="PeerJ">
        <title>Extensive microbial diversity within the chicken gut microbiome revealed by metagenomics and culture.</title>
        <authorList>
            <person name="Gilroy R."/>
            <person name="Ravi A."/>
            <person name="Getino M."/>
            <person name="Pursley I."/>
            <person name="Horton D.L."/>
            <person name="Alikhan N.F."/>
            <person name="Baker D."/>
            <person name="Gharbi K."/>
            <person name="Hall N."/>
            <person name="Watson M."/>
            <person name="Adriaenssens E.M."/>
            <person name="Foster-Nyarko E."/>
            <person name="Jarju S."/>
            <person name="Secka A."/>
            <person name="Antonio M."/>
            <person name="Oren A."/>
            <person name="Chaudhuri R.R."/>
            <person name="La Ragione R."/>
            <person name="Hildebrand F."/>
            <person name="Pallen M.J."/>
        </authorList>
    </citation>
    <scope>NUCLEOTIDE SEQUENCE</scope>
    <source>
        <strain evidence="1">F6-4510</strain>
    </source>
</reference>
<accession>A0A9D9DXG2</accession>
<organism evidence="1 2">
    <name type="scientific">Candidatus Fimicola merdigallinarum</name>
    <dbReference type="NCBI Taxonomy" id="2840819"/>
    <lineage>
        <taxon>Bacteria</taxon>
        <taxon>Bacillati</taxon>
        <taxon>Bacillota</taxon>
        <taxon>Clostridia</taxon>
        <taxon>Lachnospirales</taxon>
        <taxon>Lachnospiraceae</taxon>
        <taxon>Lachnospiraceae incertae sedis</taxon>
        <taxon>Candidatus Fimicola</taxon>
    </lineage>
</organism>
<dbReference type="EMBL" id="JADIMX010000028">
    <property type="protein sequence ID" value="MBO8433945.1"/>
    <property type="molecule type" value="Genomic_DNA"/>
</dbReference>